<dbReference type="EMBL" id="JAERUA010000022">
    <property type="protein sequence ID" value="KAI1884435.1"/>
    <property type="molecule type" value="Genomic_DNA"/>
</dbReference>
<name>A0A8T3CNZ8_9TELE</name>
<feature type="region of interest" description="Disordered" evidence="1">
    <location>
        <begin position="174"/>
        <end position="235"/>
    </location>
</feature>
<proteinExistence type="predicted"/>
<evidence type="ECO:0000256" key="1">
    <source>
        <dbReference type="SAM" id="MobiDB-lite"/>
    </source>
</evidence>
<organism evidence="2 3">
    <name type="scientific">Albula goreensis</name>
    <dbReference type="NCBI Taxonomy" id="1534307"/>
    <lineage>
        <taxon>Eukaryota</taxon>
        <taxon>Metazoa</taxon>
        <taxon>Chordata</taxon>
        <taxon>Craniata</taxon>
        <taxon>Vertebrata</taxon>
        <taxon>Euteleostomi</taxon>
        <taxon>Actinopterygii</taxon>
        <taxon>Neopterygii</taxon>
        <taxon>Teleostei</taxon>
        <taxon>Albuliformes</taxon>
        <taxon>Albulidae</taxon>
        <taxon>Albula</taxon>
    </lineage>
</organism>
<accession>A0A8T3CNZ8</accession>
<keyword evidence="3" id="KW-1185">Reference proteome</keyword>
<feature type="region of interest" description="Disordered" evidence="1">
    <location>
        <begin position="84"/>
        <end position="144"/>
    </location>
</feature>
<dbReference type="InterPro" id="IPR031518">
    <property type="entry name" value="DUF4693"/>
</dbReference>
<reference evidence="2" key="1">
    <citation type="submission" date="2021-01" db="EMBL/GenBank/DDBJ databases">
        <authorList>
            <person name="Zahm M."/>
            <person name="Roques C."/>
            <person name="Cabau C."/>
            <person name="Klopp C."/>
            <person name="Donnadieu C."/>
            <person name="Jouanno E."/>
            <person name="Lampietro C."/>
            <person name="Louis A."/>
            <person name="Herpin A."/>
            <person name="Echchiki A."/>
            <person name="Berthelot C."/>
            <person name="Parey E."/>
            <person name="Roest-Crollius H."/>
            <person name="Braasch I."/>
            <person name="Postlethwait J."/>
            <person name="Bobe J."/>
            <person name="Montfort J."/>
            <person name="Bouchez O."/>
            <person name="Begum T."/>
            <person name="Mejri S."/>
            <person name="Adams A."/>
            <person name="Chen W.-J."/>
            <person name="Guiguen Y."/>
        </authorList>
    </citation>
    <scope>NUCLEOTIDE SEQUENCE</scope>
    <source>
        <tissue evidence="2">Blood</tissue>
    </source>
</reference>
<protein>
    <recommendedName>
        <fullName evidence="4">Tubulin epsilon and delta complex protein 2</fullName>
    </recommendedName>
</protein>
<comment type="caution">
    <text evidence="2">The sequence shown here is derived from an EMBL/GenBank/DDBJ whole genome shotgun (WGS) entry which is preliminary data.</text>
</comment>
<dbReference type="PANTHER" id="PTHR14870:SF1">
    <property type="entry name" value="TUBULIN EPSILON AND DELTA COMPLEX PROTEIN 2"/>
    <property type="match status" value="1"/>
</dbReference>
<sequence length="492" mass="53860">MQQSKCMSLLRAVEEALRLTQGEEAKINENISQLQEILLSMRKQPRNDCKQDVPKAEAEECMPPEEKEEMELLERLLQKALRVRSGSGVPRGPGPAGDGAGNEVQNVQTTSDSSTGQALVKAASKPRAGRVNSGKLAAASKPSKEVTIQLRHRATILGRGGVLQCSAQNRTAVQGKLGPTHRPGTGRQSASAPARNERHYPQASLPGAQQKATQKGLCAEDSGTAKDTFQPPCEDPLPVMVGAGTGDRSTLMAGDGKPSVPSSVWRTYRTKHSRLWDKVLAEASKPMAEKTHFNERLHRTFPSKLPHGSPVDTGAEVDWLTQLCGDLTLRLQTELQAARAGRAPGSGVCWELEYESSLMHAGLEKMVLDLQGRLEQLKRDTETWDRWGCRDCCPIRRRGHWRDPAAPDLPHPLTYTSQAELNELEGLRFRVALLKQEMHLHQAMRETLTPCLIPDFTSDLGCPSTGMLRSLYSLLGEGGAQFPALVVDTEPD</sequence>
<evidence type="ECO:0000313" key="2">
    <source>
        <dbReference type="EMBL" id="KAI1884435.1"/>
    </source>
</evidence>
<dbReference type="PANTHER" id="PTHR14870">
    <property type="entry name" value="TUBULIN EPSILON AND DELTA COMPLEX PROTEIN 2"/>
    <property type="match status" value="1"/>
</dbReference>
<evidence type="ECO:0000313" key="3">
    <source>
        <dbReference type="Proteomes" id="UP000829720"/>
    </source>
</evidence>
<dbReference type="AlphaFoldDB" id="A0A8T3CNZ8"/>
<dbReference type="OrthoDB" id="9939072at2759"/>
<evidence type="ECO:0008006" key="4">
    <source>
        <dbReference type="Google" id="ProtNLM"/>
    </source>
</evidence>
<feature type="compositionally biased region" description="Polar residues" evidence="1">
    <location>
        <begin position="103"/>
        <end position="117"/>
    </location>
</feature>
<gene>
    <name evidence="2" type="ORF">AGOR_G00226370</name>
</gene>
<feature type="compositionally biased region" description="Gly residues" evidence="1">
    <location>
        <begin position="89"/>
        <end position="100"/>
    </location>
</feature>
<dbReference type="Proteomes" id="UP000829720">
    <property type="component" value="Unassembled WGS sequence"/>
</dbReference>
<dbReference type="Pfam" id="PF15764">
    <property type="entry name" value="DUF4693"/>
    <property type="match status" value="1"/>
</dbReference>